<organism evidence="2 3">
    <name type="scientific">Colletotrichum sojae</name>
    <dbReference type="NCBI Taxonomy" id="2175907"/>
    <lineage>
        <taxon>Eukaryota</taxon>
        <taxon>Fungi</taxon>
        <taxon>Dikarya</taxon>
        <taxon>Ascomycota</taxon>
        <taxon>Pezizomycotina</taxon>
        <taxon>Sordariomycetes</taxon>
        <taxon>Hypocreomycetidae</taxon>
        <taxon>Glomerellales</taxon>
        <taxon>Glomerellaceae</taxon>
        <taxon>Colletotrichum</taxon>
        <taxon>Colletotrichum orchidearum species complex</taxon>
    </lineage>
</organism>
<protein>
    <submittedName>
        <fullName evidence="2">Uncharacterized protein</fullName>
    </submittedName>
</protein>
<dbReference type="EMBL" id="WIGN01000392">
    <property type="protein sequence ID" value="KAF6795350.1"/>
    <property type="molecule type" value="Genomic_DNA"/>
</dbReference>
<sequence>MQTSTIATTLIATLTLLQGVPAPGLPIAIGLGAAASAGATAGAAAGAASSGITAGIISGAVGAGPGPAPAEVPQYNWDECYYAARGAQITVTGPVGDSHIRVVGVPAVCMNLATVMTGAPQGDVGRAQSCGSDCSEYVNMTPEYYENMRALINTQVPMFSRSPWMGNDEGM</sequence>
<feature type="chain" id="PRO_5034898125" evidence="1">
    <location>
        <begin position="20"/>
        <end position="171"/>
    </location>
</feature>
<keyword evidence="1" id="KW-0732">Signal</keyword>
<keyword evidence="3" id="KW-1185">Reference proteome</keyword>
<gene>
    <name evidence="2" type="ORF">CSOJ01_13474</name>
</gene>
<evidence type="ECO:0000313" key="3">
    <source>
        <dbReference type="Proteomes" id="UP000652219"/>
    </source>
</evidence>
<evidence type="ECO:0000256" key="1">
    <source>
        <dbReference type="SAM" id="SignalP"/>
    </source>
</evidence>
<comment type="caution">
    <text evidence="2">The sequence shown here is derived from an EMBL/GenBank/DDBJ whole genome shotgun (WGS) entry which is preliminary data.</text>
</comment>
<proteinExistence type="predicted"/>
<accession>A0A8H6MLB3</accession>
<dbReference type="Proteomes" id="UP000652219">
    <property type="component" value="Unassembled WGS sequence"/>
</dbReference>
<reference evidence="2 3" key="1">
    <citation type="journal article" date="2020" name="Phytopathology">
        <title>Genome Sequence Resources of Colletotrichum truncatum, C. plurivorum, C. musicola, and C. sojae: Four Species Pathogenic to Soybean (Glycine max).</title>
        <authorList>
            <person name="Rogerio F."/>
            <person name="Boufleur T.R."/>
            <person name="Ciampi-Guillardi M."/>
            <person name="Sukno S.A."/>
            <person name="Thon M.R."/>
            <person name="Massola Junior N.S."/>
            <person name="Baroncelli R."/>
        </authorList>
    </citation>
    <scope>NUCLEOTIDE SEQUENCE [LARGE SCALE GENOMIC DNA]</scope>
    <source>
        <strain evidence="2 3">LFN0009</strain>
    </source>
</reference>
<feature type="signal peptide" evidence="1">
    <location>
        <begin position="1"/>
        <end position="19"/>
    </location>
</feature>
<evidence type="ECO:0000313" key="2">
    <source>
        <dbReference type="EMBL" id="KAF6795350.1"/>
    </source>
</evidence>
<dbReference type="AlphaFoldDB" id="A0A8H6MLB3"/>
<name>A0A8H6MLB3_9PEZI</name>